<sequence>MAITATTHLSNISLEERARRIRVHGLKMARVVGKAYVGQVLAMADVLSVLYFHALNYRSEDPEWDGRDRFFLSHGHMGIALYGALIEAGILPEDELETYGQDDSRFPISIQPAYTPGIEIASGTLGHGLGIAVGSALTLRRRGKPSFMYCMTSDGEINEGSTWEAALNAGNHKLKNLIVVMDNNDMQNDGPSSEVMNLEPIQDKWAAFGFEVWRVDGNNIPSLCQAFDEARNSKADKPRIIICDNQMGKGVSFVEHREKQVHFMPWSAADLERALAELGDSK</sequence>
<dbReference type="PANTHER" id="PTHR47514:SF1">
    <property type="entry name" value="TRANSKETOLASE N-TERMINAL SECTION-RELATED"/>
    <property type="match status" value="1"/>
</dbReference>
<organism evidence="5 6">
    <name type="scientific">Sulfitobacter pacificus</name>
    <dbReference type="NCBI Taxonomy" id="1499314"/>
    <lineage>
        <taxon>Bacteria</taxon>
        <taxon>Pseudomonadati</taxon>
        <taxon>Pseudomonadota</taxon>
        <taxon>Alphaproteobacteria</taxon>
        <taxon>Rhodobacterales</taxon>
        <taxon>Roseobacteraceae</taxon>
        <taxon>Sulfitobacter</taxon>
    </lineage>
</organism>
<evidence type="ECO:0000256" key="3">
    <source>
        <dbReference type="ARBA" id="ARBA00023052"/>
    </source>
</evidence>
<reference evidence="5" key="1">
    <citation type="journal article" date="2014" name="Int. J. Syst. Evol. Microbiol.">
        <title>Complete genome of a new Firmicutes species belonging to the dominant human colonic microbiota ('Ruminococcus bicirculans') reveals two chromosomes and a selective capacity to utilize plant glucans.</title>
        <authorList>
            <consortium name="NISC Comparative Sequencing Program"/>
            <person name="Wegmann U."/>
            <person name="Louis P."/>
            <person name="Goesmann A."/>
            <person name="Henrissat B."/>
            <person name="Duncan S.H."/>
            <person name="Flint H.J."/>
        </authorList>
    </citation>
    <scope>NUCLEOTIDE SEQUENCE</scope>
    <source>
        <strain evidence="5">NBRC 109915</strain>
    </source>
</reference>
<evidence type="ECO:0000256" key="1">
    <source>
        <dbReference type="ARBA" id="ARBA00001964"/>
    </source>
</evidence>
<gene>
    <name evidence="5" type="ORF">GCM10007927_32520</name>
</gene>
<dbReference type="InterPro" id="IPR005474">
    <property type="entry name" value="Transketolase_N"/>
</dbReference>
<feature type="domain" description="Transketolase N-terminal" evidence="4">
    <location>
        <begin position="19"/>
        <end position="279"/>
    </location>
</feature>
<reference evidence="5" key="2">
    <citation type="submission" date="2023-01" db="EMBL/GenBank/DDBJ databases">
        <title>Draft genome sequence of Sulfitobacter pacificus strain NBRC 109915.</title>
        <authorList>
            <person name="Sun Q."/>
            <person name="Mori K."/>
        </authorList>
    </citation>
    <scope>NUCLEOTIDE SEQUENCE</scope>
    <source>
        <strain evidence="5">NBRC 109915</strain>
    </source>
</reference>
<evidence type="ECO:0000313" key="6">
    <source>
        <dbReference type="Proteomes" id="UP001161388"/>
    </source>
</evidence>
<dbReference type="Gene3D" id="3.40.50.970">
    <property type="match status" value="1"/>
</dbReference>
<protein>
    <submittedName>
        <fullName evidence="5">Uncharacterized transketolase family protein y4mO</fullName>
    </submittedName>
</protein>
<comment type="cofactor">
    <cofactor evidence="1">
        <name>thiamine diphosphate</name>
        <dbReference type="ChEBI" id="CHEBI:58937"/>
    </cofactor>
</comment>
<dbReference type="SUPFAM" id="SSF52518">
    <property type="entry name" value="Thiamin diphosphate-binding fold (THDP-binding)"/>
    <property type="match status" value="1"/>
</dbReference>
<dbReference type="Proteomes" id="UP001161388">
    <property type="component" value="Unassembled WGS sequence"/>
</dbReference>
<comment type="caution">
    <text evidence="5">The sequence shown here is derived from an EMBL/GenBank/DDBJ whole genome shotgun (WGS) entry which is preliminary data.</text>
</comment>
<dbReference type="Pfam" id="PF00456">
    <property type="entry name" value="Transketolase_N"/>
    <property type="match status" value="1"/>
</dbReference>
<accession>A0ABQ5VNC3</accession>
<proteinExistence type="inferred from homology"/>
<dbReference type="InterPro" id="IPR029061">
    <property type="entry name" value="THDP-binding"/>
</dbReference>
<name>A0ABQ5VNC3_9RHOB</name>
<keyword evidence="6" id="KW-1185">Reference proteome</keyword>
<dbReference type="CDD" id="cd02012">
    <property type="entry name" value="TPP_TK"/>
    <property type="match status" value="1"/>
</dbReference>
<dbReference type="EMBL" id="BSNL01000001">
    <property type="protein sequence ID" value="GLQ28449.1"/>
    <property type="molecule type" value="Genomic_DNA"/>
</dbReference>
<keyword evidence="3" id="KW-0786">Thiamine pyrophosphate</keyword>
<evidence type="ECO:0000256" key="2">
    <source>
        <dbReference type="ARBA" id="ARBA00007131"/>
    </source>
</evidence>
<comment type="similarity">
    <text evidence="2">Belongs to the transketolase family.</text>
</comment>
<dbReference type="PANTHER" id="PTHR47514">
    <property type="entry name" value="TRANSKETOLASE N-TERMINAL SECTION-RELATED"/>
    <property type="match status" value="1"/>
</dbReference>
<evidence type="ECO:0000313" key="5">
    <source>
        <dbReference type="EMBL" id="GLQ28449.1"/>
    </source>
</evidence>
<evidence type="ECO:0000259" key="4">
    <source>
        <dbReference type="Pfam" id="PF00456"/>
    </source>
</evidence>
<dbReference type="RefSeq" id="WP_284374868.1">
    <property type="nucleotide sequence ID" value="NZ_BAABWP010000002.1"/>
</dbReference>